<dbReference type="CDD" id="cd07012">
    <property type="entry name" value="PBP2_Bug_TTT"/>
    <property type="match status" value="1"/>
</dbReference>
<dbReference type="PANTHER" id="PTHR42928:SF5">
    <property type="entry name" value="BLR1237 PROTEIN"/>
    <property type="match status" value="1"/>
</dbReference>
<evidence type="ECO:0000313" key="3">
    <source>
        <dbReference type="EMBL" id="MBR0663441.1"/>
    </source>
</evidence>
<dbReference type="SUPFAM" id="SSF53850">
    <property type="entry name" value="Periplasmic binding protein-like II"/>
    <property type="match status" value="1"/>
</dbReference>
<dbReference type="PANTHER" id="PTHR42928">
    <property type="entry name" value="TRICARBOXYLATE-BINDING PROTEIN"/>
    <property type="match status" value="1"/>
</dbReference>
<dbReference type="Gene3D" id="3.40.190.10">
    <property type="entry name" value="Periplasmic binding protein-like II"/>
    <property type="match status" value="1"/>
</dbReference>
<dbReference type="PIRSF" id="PIRSF017082">
    <property type="entry name" value="YflP"/>
    <property type="match status" value="1"/>
</dbReference>
<gene>
    <name evidence="3" type="ORF">GXW71_03635</name>
</gene>
<comment type="similarity">
    <text evidence="1">Belongs to the UPF0065 (bug) family.</text>
</comment>
<protein>
    <submittedName>
        <fullName evidence="3">Tripartite tricarboxylate transporter substrate binding protein</fullName>
    </submittedName>
</protein>
<dbReference type="InterPro" id="IPR042100">
    <property type="entry name" value="Bug_dom1"/>
</dbReference>
<dbReference type="Gene3D" id="3.40.190.150">
    <property type="entry name" value="Bordetella uptake gene, domain 1"/>
    <property type="match status" value="1"/>
</dbReference>
<dbReference type="Pfam" id="PF03401">
    <property type="entry name" value="TctC"/>
    <property type="match status" value="1"/>
</dbReference>
<evidence type="ECO:0000256" key="2">
    <source>
        <dbReference type="SAM" id="SignalP"/>
    </source>
</evidence>
<organism evidence="3 4">
    <name type="scientific">Plastoroseomonas hellenica</name>
    <dbReference type="NCBI Taxonomy" id="2687306"/>
    <lineage>
        <taxon>Bacteria</taxon>
        <taxon>Pseudomonadati</taxon>
        <taxon>Pseudomonadota</taxon>
        <taxon>Alphaproteobacteria</taxon>
        <taxon>Acetobacterales</taxon>
        <taxon>Acetobacteraceae</taxon>
        <taxon>Plastoroseomonas</taxon>
    </lineage>
</organism>
<dbReference type="InterPro" id="IPR005064">
    <property type="entry name" value="BUG"/>
</dbReference>
<dbReference type="Proteomes" id="UP001196870">
    <property type="component" value="Unassembled WGS sequence"/>
</dbReference>
<proteinExistence type="inferred from homology"/>
<feature type="chain" id="PRO_5045914004" evidence="2">
    <location>
        <begin position="26"/>
        <end position="332"/>
    </location>
</feature>
<evidence type="ECO:0000256" key="1">
    <source>
        <dbReference type="ARBA" id="ARBA00006987"/>
    </source>
</evidence>
<evidence type="ECO:0000313" key="4">
    <source>
        <dbReference type="Proteomes" id="UP001196870"/>
    </source>
</evidence>
<sequence>MMQAPPIPRRLLLAAALATPSVARAQAWAPSRPIRLVVPIAAGGAMDLTARMLGERLQPILGQTIVVENRAGAGGNIGAESVVRAEKDGHTIMIAAANTLAANKFLYGTRMSFDPLRDLAPISRVSSGTILLVVNAQRPWRSFQELVAHARANPGVITMGSSGTGTTSHLAIEKLKRVLGIDITHVPYRGGGPAIQDLVAGNIDMMFDVMPALMPHVREGRFRALAVGSAGRVTYVPGVETIPSMDELAPGKGMNASVWYAVVTPTGLAPAVTQTLFDAITRVVRAPDFGARLSPLGFEAVTDESPAAFGAFWRSEEAVWRELVEISGARAD</sequence>
<comment type="caution">
    <text evidence="3">The sequence shown here is derived from an EMBL/GenBank/DDBJ whole genome shotgun (WGS) entry which is preliminary data.</text>
</comment>
<reference evidence="4" key="1">
    <citation type="journal article" date="2021" name="Syst. Appl. Microbiol.">
        <title>Roseomonas hellenica sp. nov., isolated from roots of wild-growing Alkanna tinctoria.</title>
        <authorList>
            <person name="Rat A."/>
            <person name="Naranjo H.D."/>
            <person name="Lebbe L."/>
            <person name="Cnockaert M."/>
            <person name="Krigas N."/>
            <person name="Grigoriadou K."/>
            <person name="Maloupa E."/>
            <person name="Willems A."/>
        </authorList>
    </citation>
    <scope>NUCLEOTIDE SEQUENCE [LARGE SCALE GENOMIC DNA]</scope>
    <source>
        <strain evidence="4">LMG 31523</strain>
    </source>
</reference>
<feature type="signal peptide" evidence="2">
    <location>
        <begin position="1"/>
        <end position="25"/>
    </location>
</feature>
<keyword evidence="2" id="KW-0732">Signal</keyword>
<dbReference type="RefSeq" id="WP_211851027.1">
    <property type="nucleotide sequence ID" value="NZ_JAAGBB010000003.1"/>
</dbReference>
<keyword evidence="4" id="KW-1185">Reference proteome</keyword>
<name>A0ABS5ET13_9PROT</name>
<accession>A0ABS5ET13</accession>
<dbReference type="EMBL" id="JAAGBB010000003">
    <property type="protein sequence ID" value="MBR0663441.1"/>
    <property type="molecule type" value="Genomic_DNA"/>
</dbReference>